<dbReference type="NCBIfam" id="TIGR04178">
    <property type="entry name" value="exo_archaeo"/>
    <property type="match status" value="1"/>
</dbReference>
<dbReference type="GO" id="GO:0005886">
    <property type="term" value="C:plasma membrane"/>
    <property type="evidence" value="ECO:0007669"/>
    <property type="project" value="UniProtKB-SubCell"/>
</dbReference>
<dbReference type="Proteomes" id="UP000293925">
    <property type="component" value="Unassembled WGS sequence"/>
</dbReference>
<comment type="subcellular location">
    <subcellularLocation>
        <location evidence="1">Cell membrane</location>
        <topology evidence="1">Multi-pass membrane protein</topology>
    </subcellularLocation>
</comment>
<gene>
    <name evidence="9" type="primary">xrtN</name>
    <name evidence="9" type="ORF">EZ456_23980</name>
</gene>
<evidence type="ECO:0000256" key="3">
    <source>
        <dbReference type="ARBA" id="ARBA00022670"/>
    </source>
</evidence>
<feature type="transmembrane region" description="Helical" evidence="8">
    <location>
        <begin position="105"/>
        <end position="131"/>
    </location>
</feature>
<keyword evidence="7 8" id="KW-0472">Membrane</keyword>
<feature type="transmembrane region" description="Helical" evidence="8">
    <location>
        <begin position="20"/>
        <end position="42"/>
    </location>
</feature>
<reference evidence="9 10" key="1">
    <citation type="submission" date="2019-02" db="EMBL/GenBank/DDBJ databases">
        <title>Pedobacter sp. RP-3-21 sp. nov., isolated from Arctic soil.</title>
        <authorList>
            <person name="Dahal R.H."/>
        </authorList>
    </citation>
    <scope>NUCLEOTIDE SEQUENCE [LARGE SCALE GENOMIC DNA]</scope>
    <source>
        <strain evidence="9 10">RP-3-21</strain>
    </source>
</reference>
<keyword evidence="6 8" id="KW-1133">Transmembrane helix</keyword>
<accession>A0A4R0PIL6</accession>
<feature type="transmembrane region" description="Helical" evidence="8">
    <location>
        <begin position="62"/>
        <end position="93"/>
    </location>
</feature>
<dbReference type="RefSeq" id="WP_131534618.1">
    <property type="nucleotide sequence ID" value="NZ_SJSO01000035.1"/>
</dbReference>
<comment type="caution">
    <text evidence="9">The sequence shown here is derived from an EMBL/GenBank/DDBJ whole genome shotgun (WGS) entry which is preliminary data.</text>
</comment>
<evidence type="ECO:0000256" key="6">
    <source>
        <dbReference type="ARBA" id="ARBA00022989"/>
    </source>
</evidence>
<evidence type="ECO:0000313" key="10">
    <source>
        <dbReference type="Proteomes" id="UP000293925"/>
    </source>
</evidence>
<dbReference type="AlphaFoldDB" id="A0A4R0PIL6"/>
<dbReference type="EMBL" id="SJSO01000035">
    <property type="protein sequence ID" value="TCD16874.1"/>
    <property type="molecule type" value="Genomic_DNA"/>
</dbReference>
<evidence type="ECO:0000256" key="1">
    <source>
        <dbReference type="ARBA" id="ARBA00004651"/>
    </source>
</evidence>
<dbReference type="InterPro" id="IPR026392">
    <property type="entry name" value="Exo/Archaeosortase_dom"/>
</dbReference>
<dbReference type="OrthoDB" id="783041at2"/>
<evidence type="ECO:0000256" key="5">
    <source>
        <dbReference type="ARBA" id="ARBA00022801"/>
    </source>
</evidence>
<keyword evidence="10" id="KW-1185">Reference proteome</keyword>
<dbReference type="Pfam" id="PF09721">
    <property type="entry name" value="Exosortase_EpsH"/>
    <property type="match status" value="1"/>
</dbReference>
<feature type="transmembrane region" description="Helical" evidence="8">
    <location>
        <begin position="236"/>
        <end position="257"/>
    </location>
</feature>
<dbReference type="InterPro" id="IPR019127">
    <property type="entry name" value="Exosortase"/>
</dbReference>
<protein>
    <submittedName>
        <fullName evidence="9">Exosortase N</fullName>
        <ecNumber evidence="9">3.4.22.-</ecNumber>
    </submittedName>
</protein>
<dbReference type="EC" id="3.4.22.-" evidence="9"/>
<sequence>MLAINLKKPAFPFKFAGISFVYLIILLWFLPGFLNWGVNLYAGLLLAPFICNLKPGQFSLRYLIPTVTAIVLAIFIPVKTLFFIALLFAALLFIENSLGKLSEAFLFLLFLLSPVFKYLIATIDFPIRLWLTAKVTELLNSMGTHAVAFGNIIELEKHSFAVDPACAGLNMLVISLIISLFLLVYNQKRINKQPPFILVGGLFLLTIGLNICSNFFRILLLVLFKIMPDTVFHDAIGLICLSIYVIVPLIFVSKVLIIHFSTFKKQNPNQNRPANYNVRLPLLHITILALLIFIALNMVKADHLTPINNQIQLSGFKKKLLETGISKFENNEALIYIKPAPFYVPGHDPKLCWTGSGYDFNNIKKEKIANTEIYTAILSKGADRIYAAWWFDNGTIKSINQLSWRWSGAMGSQLFYLVNVNANNRKNLHHQVAQLLANHHYLTDHE</sequence>
<keyword evidence="5 9" id="KW-0378">Hydrolase</keyword>
<organism evidence="9 10">
    <name type="scientific">Pedobacter psychrodurus</name>
    <dbReference type="NCBI Taxonomy" id="2530456"/>
    <lineage>
        <taxon>Bacteria</taxon>
        <taxon>Pseudomonadati</taxon>
        <taxon>Bacteroidota</taxon>
        <taxon>Sphingobacteriia</taxon>
        <taxon>Sphingobacteriales</taxon>
        <taxon>Sphingobacteriaceae</taxon>
        <taxon>Pedobacter</taxon>
    </lineage>
</organism>
<feature type="transmembrane region" description="Helical" evidence="8">
    <location>
        <begin position="197"/>
        <end position="224"/>
    </location>
</feature>
<evidence type="ECO:0000256" key="4">
    <source>
        <dbReference type="ARBA" id="ARBA00022692"/>
    </source>
</evidence>
<proteinExistence type="predicted"/>
<evidence type="ECO:0000256" key="2">
    <source>
        <dbReference type="ARBA" id="ARBA00022475"/>
    </source>
</evidence>
<evidence type="ECO:0000313" key="9">
    <source>
        <dbReference type="EMBL" id="TCD16874.1"/>
    </source>
</evidence>
<keyword evidence="4 8" id="KW-0812">Transmembrane</keyword>
<dbReference type="GO" id="GO:0006508">
    <property type="term" value="P:proteolysis"/>
    <property type="evidence" value="ECO:0007669"/>
    <property type="project" value="UniProtKB-KW"/>
</dbReference>
<keyword evidence="3" id="KW-0645">Protease</keyword>
<feature type="transmembrane region" description="Helical" evidence="8">
    <location>
        <begin position="278"/>
        <end position="299"/>
    </location>
</feature>
<evidence type="ECO:0000256" key="8">
    <source>
        <dbReference type="SAM" id="Phobius"/>
    </source>
</evidence>
<evidence type="ECO:0000256" key="7">
    <source>
        <dbReference type="ARBA" id="ARBA00023136"/>
    </source>
</evidence>
<feature type="transmembrane region" description="Helical" evidence="8">
    <location>
        <begin position="167"/>
        <end position="185"/>
    </location>
</feature>
<name>A0A4R0PIL6_9SPHI</name>
<keyword evidence="2" id="KW-1003">Cell membrane</keyword>
<dbReference type="NCBIfam" id="TIGR04476">
    <property type="entry name" value="exosort_XrtN"/>
    <property type="match status" value="1"/>
</dbReference>
<dbReference type="GO" id="GO:0008233">
    <property type="term" value="F:peptidase activity"/>
    <property type="evidence" value="ECO:0007669"/>
    <property type="project" value="UniProtKB-KW"/>
</dbReference>
<dbReference type="InterPro" id="IPR031006">
    <property type="entry name" value="Exosort_XrtN"/>
</dbReference>